<organism evidence="1 2">
    <name type="scientific">Actinocatenispora rupis</name>
    <dbReference type="NCBI Taxonomy" id="519421"/>
    <lineage>
        <taxon>Bacteria</taxon>
        <taxon>Bacillati</taxon>
        <taxon>Actinomycetota</taxon>
        <taxon>Actinomycetes</taxon>
        <taxon>Micromonosporales</taxon>
        <taxon>Micromonosporaceae</taxon>
        <taxon>Actinocatenispora</taxon>
    </lineage>
</organism>
<keyword evidence="2" id="KW-1185">Reference proteome</keyword>
<dbReference type="GO" id="GO:0030246">
    <property type="term" value="F:carbohydrate binding"/>
    <property type="evidence" value="ECO:0007669"/>
    <property type="project" value="InterPro"/>
</dbReference>
<reference evidence="1" key="1">
    <citation type="submission" date="2021-01" db="EMBL/GenBank/DDBJ databases">
        <title>Whole genome shotgun sequence of Actinocatenispora rupis NBRC 107355.</title>
        <authorList>
            <person name="Komaki H."/>
            <person name="Tamura T."/>
        </authorList>
    </citation>
    <scope>NUCLEOTIDE SEQUENCE</scope>
    <source>
        <strain evidence="1">NBRC 107355</strain>
    </source>
</reference>
<dbReference type="RefSeq" id="WP_203654333.1">
    <property type="nucleotide sequence ID" value="NZ_BAAAZM010000010.1"/>
</dbReference>
<dbReference type="InterPro" id="IPR027839">
    <property type="entry name" value="DUF4432"/>
</dbReference>
<accession>A0A8J3IVG7</accession>
<dbReference type="Gene3D" id="2.70.98.10">
    <property type="match status" value="1"/>
</dbReference>
<name>A0A8J3IVG7_9ACTN</name>
<evidence type="ECO:0000313" key="1">
    <source>
        <dbReference type="EMBL" id="GID09503.1"/>
    </source>
</evidence>
<dbReference type="AlphaFoldDB" id="A0A8J3IVG7"/>
<dbReference type="InterPro" id="IPR014718">
    <property type="entry name" value="GH-type_carb-bd"/>
</dbReference>
<dbReference type="SUPFAM" id="SSF74650">
    <property type="entry name" value="Galactose mutarotase-like"/>
    <property type="match status" value="1"/>
</dbReference>
<dbReference type="GO" id="GO:0005975">
    <property type="term" value="P:carbohydrate metabolic process"/>
    <property type="evidence" value="ECO:0007669"/>
    <property type="project" value="InterPro"/>
</dbReference>
<dbReference type="Pfam" id="PF14486">
    <property type="entry name" value="DUF4432"/>
    <property type="match status" value="1"/>
</dbReference>
<dbReference type="EMBL" id="BOMB01000001">
    <property type="protein sequence ID" value="GID09503.1"/>
    <property type="molecule type" value="Genomic_DNA"/>
</dbReference>
<protein>
    <recommendedName>
        <fullName evidence="3">Galactose mutarotase</fullName>
    </recommendedName>
</protein>
<comment type="caution">
    <text evidence="1">The sequence shown here is derived from an EMBL/GenBank/DDBJ whole genome shotgun (WGS) entry which is preliminary data.</text>
</comment>
<evidence type="ECO:0000313" key="2">
    <source>
        <dbReference type="Proteomes" id="UP000612808"/>
    </source>
</evidence>
<sequence>MTARRWRPRRNWGARVHESSVDGLAAVTLENERLRVTVLPGKGCDIVEFLDKRTDTDLVWWSPLGLRSPESVAGGAADDAALFHDAYEGGWQDVFPSGGAPSTYRGAALGQHGEVSGLAWEYRIVTDTPEEVAVEFAVRTRRLPYLLTRVLRLTAGATRLAATERGTNVAPVPVHAMWGQHLAYGRPFLAPGARITLPPGVRVVAHAEPIGEHGRIAPGGEYDWPVVPAPGGGTTDLSVVPGPVGSSDVCYLTGFTTGWYELTGPNGGVRVEWDATALPYLWLWQELGGTTGHPWWGQAYVVGLEPFSSYPTNGLAEAVDNGSAILFAPGETRSYDWSVGLADG</sequence>
<dbReference type="GO" id="GO:0003824">
    <property type="term" value="F:catalytic activity"/>
    <property type="evidence" value="ECO:0007669"/>
    <property type="project" value="InterPro"/>
</dbReference>
<proteinExistence type="predicted"/>
<evidence type="ECO:0008006" key="3">
    <source>
        <dbReference type="Google" id="ProtNLM"/>
    </source>
</evidence>
<dbReference type="Proteomes" id="UP000612808">
    <property type="component" value="Unassembled WGS sequence"/>
</dbReference>
<dbReference type="InterPro" id="IPR011013">
    <property type="entry name" value="Gal_mutarotase_sf_dom"/>
</dbReference>
<gene>
    <name evidence="1" type="ORF">Aru02nite_03920</name>
</gene>